<accession>A0A917J0C5</accession>
<dbReference type="RefSeq" id="WP_188953290.1">
    <property type="nucleotide sequence ID" value="NZ_BMIB01000003.1"/>
</dbReference>
<sequence>MRQFDLHFHVKTIQGDKLLLLLQELTGIKESTLIKSAAIEKEDLLAGTDSEPDYLVVSQSAEDWYCIQHNSFKKLYSWGRVLSQELDTLFIQVAHRLDDGFCYFLAYERGQRLREIEATGLSEIPVLNGGTLFPFENPHADGISGYDIRMFDRDFMVDYCIECGVDLHNLHLSYYSQVFKKSV</sequence>
<organism evidence="1 2">
    <name type="scientific">Filimonas zeae</name>
    <dbReference type="NCBI Taxonomy" id="1737353"/>
    <lineage>
        <taxon>Bacteria</taxon>
        <taxon>Pseudomonadati</taxon>
        <taxon>Bacteroidota</taxon>
        <taxon>Chitinophagia</taxon>
        <taxon>Chitinophagales</taxon>
        <taxon>Chitinophagaceae</taxon>
        <taxon>Filimonas</taxon>
    </lineage>
</organism>
<reference evidence="1" key="2">
    <citation type="submission" date="2020-09" db="EMBL/GenBank/DDBJ databases">
        <authorList>
            <person name="Sun Q."/>
            <person name="Zhou Y."/>
        </authorList>
    </citation>
    <scope>NUCLEOTIDE SEQUENCE</scope>
    <source>
        <strain evidence="1">CGMCC 1.15290</strain>
    </source>
</reference>
<name>A0A917J0C5_9BACT</name>
<gene>
    <name evidence="1" type="ORF">GCM10011379_28230</name>
</gene>
<dbReference type="EMBL" id="BMIB01000003">
    <property type="protein sequence ID" value="GGH70203.1"/>
    <property type="molecule type" value="Genomic_DNA"/>
</dbReference>
<proteinExistence type="predicted"/>
<evidence type="ECO:0000313" key="1">
    <source>
        <dbReference type="EMBL" id="GGH70203.1"/>
    </source>
</evidence>
<dbReference type="Proteomes" id="UP000627292">
    <property type="component" value="Unassembled WGS sequence"/>
</dbReference>
<keyword evidence="2" id="KW-1185">Reference proteome</keyword>
<evidence type="ECO:0000313" key="2">
    <source>
        <dbReference type="Proteomes" id="UP000627292"/>
    </source>
</evidence>
<comment type="caution">
    <text evidence="1">The sequence shown here is derived from an EMBL/GenBank/DDBJ whole genome shotgun (WGS) entry which is preliminary data.</text>
</comment>
<protein>
    <submittedName>
        <fullName evidence="1">Uncharacterized protein</fullName>
    </submittedName>
</protein>
<dbReference type="AlphaFoldDB" id="A0A917J0C5"/>
<reference evidence="1" key="1">
    <citation type="journal article" date="2014" name="Int. J. Syst. Evol. Microbiol.">
        <title>Complete genome sequence of Corynebacterium casei LMG S-19264T (=DSM 44701T), isolated from a smear-ripened cheese.</title>
        <authorList>
            <consortium name="US DOE Joint Genome Institute (JGI-PGF)"/>
            <person name="Walter F."/>
            <person name="Albersmeier A."/>
            <person name="Kalinowski J."/>
            <person name="Ruckert C."/>
        </authorList>
    </citation>
    <scope>NUCLEOTIDE SEQUENCE</scope>
    <source>
        <strain evidence="1">CGMCC 1.15290</strain>
    </source>
</reference>